<dbReference type="InterPro" id="IPR021109">
    <property type="entry name" value="Peptidase_aspartic_dom_sf"/>
</dbReference>
<evidence type="ECO:0008006" key="4">
    <source>
        <dbReference type="Google" id="ProtNLM"/>
    </source>
</evidence>
<organism evidence="3">
    <name type="scientific">Candidatus Kentrum sp. FM</name>
    <dbReference type="NCBI Taxonomy" id="2126340"/>
    <lineage>
        <taxon>Bacteria</taxon>
        <taxon>Pseudomonadati</taxon>
        <taxon>Pseudomonadota</taxon>
        <taxon>Gammaproteobacteria</taxon>
        <taxon>Candidatus Kentrum</taxon>
    </lineage>
</organism>
<proteinExistence type="predicted"/>
<protein>
    <recommendedName>
        <fullName evidence="4">Aspartyl protease</fullName>
    </recommendedName>
</protein>
<dbReference type="Gene3D" id="2.40.70.10">
    <property type="entry name" value="Acid Proteases"/>
    <property type="match status" value="1"/>
</dbReference>
<accession>A0A450WMA4</accession>
<dbReference type="AlphaFoldDB" id="A0A450WMA4"/>
<dbReference type="EMBL" id="CAADFL010000529">
    <property type="protein sequence ID" value="VFK18172.1"/>
    <property type="molecule type" value="Genomic_DNA"/>
</dbReference>
<evidence type="ECO:0000313" key="1">
    <source>
        <dbReference type="EMBL" id="VFJ58443.1"/>
    </source>
</evidence>
<evidence type="ECO:0000313" key="3">
    <source>
        <dbReference type="EMBL" id="VFK18172.1"/>
    </source>
</evidence>
<dbReference type="EMBL" id="CAADEZ010000215">
    <property type="protein sequence ID" value="VFJ58443.1"/>
    <property type="molecule type" value="Genomic_DNA"/>
</dbReference>
<name>A0A450WMA4_9GAMM</name>
<evidence type="ECO:0000313" key="2">
    <source>
        <dbReference type="EMBL" id="VFJ76477.1"/>
    </source>
</evidence>
<dbReference type="EMBL" id="CAADFA010000932">
    <property type="protein sequence ID" value="VFJ76477.1"/>
    <property type="molecule type" value="Genomic_DNA"/>
</dbReference>
<gene>
    <name evidence="1" type="ORF">BECKFM1743A_GA0114220_102155</name>
    <name evidence="3" type="ORF">BECKFM1743B_GA0114221_105294</name>
    <name evidence="2" type="ORF">BECKFM1743C_GA0114222_109322</name>
</gene>
<sequence length="129" mass="14328">MGRIRQSIDINGRPSWTLFDSGARNTYIIPAVATGLSTINLPQPTHTKLGAETKSSYEAALLLGEIEGKAFHTEAMVIDRIGRDEEGKAIEILFGALAMQQWGIRLVPEQERLDLSHYPTEFVEFGENL</sequence>
<reference evidence="3" key="1">
    <citation type="submission" date="2019-02" db="EMBL/GenBank/DDBJ databases">
        <authorList>
            <person name="Gruber-Vodicka R. H."/>
            <person name="Seah K. B. B."/>
        </authorList>
    </citation>
    <scope>NUCLEOTIDE SEQUENCE</scope>
    <source>
        <strain evidence="1">BECK_BZ163</strain>
        <strain evidence="3">BECK_BZ164</strain>
        <strain evidence="2">BECK_BZ165</strain>
    </source>
</reference>